<dbReference type="Proteomes" id="UP000033103">
    <property type="component" value="Chromosome"/>
</dbReference>
<dbReference type="EMBL" id="CP011280">
    <property type="protein sequence ID" value="AKC95854.1"/>
    <property type="molecule type" value="Genomic_DNA"/>
</dbReference>
<keyword evidence="1" id="KW-0472">Membrane</keyword>
<sequence length="148" mass="16166">MDKNRNNILLIVILSVVIAQGLKIFMPMLKGKSPDFSKIFETGGMPSSHSASVSSLCTAMALVYGVASPLFSITFVLAIVVMYDATGIRREAGKHAKALNKIISSDKDIFKSEEFKSFKEFLGHTPFEVFMGCLLGIIITVILKGYLV</sequence>
<evidence type="ECO:0000313" key="2">
    <source>
        <dbReference type="EMBL" id="AKC95854.1"/>
    </source>
</evidence>
<keyword evidence="3" id="KW-1185">Reference proteome</keyword>
<dbReference type="AlphaFoldDB" id="A0A0E3UU35"/>
<feature type="transmembrane region" description="Helical" evidence="1">
    <location>
        <begin position="7"/>
        <end position="26"/>
    </location>
</feature>
<dbReference type="PANTHER" id="PTHR31446:SF29">
    <property type="entry name" value="ACID PHOSPHATASE_VANADIUM-DEPENDENT HALOPEROXIDASE-RELATED PROTEIN"/>
    <property type="match status" value="1"/>
</dbReference>
<dbReference type="KEGG" id="sns:VC03_05090"/>
<name>A0A0E3UU35_9FUSO</name>
<dbReference type="HOGENOM" id="CLU_073969_1_1_0"/>
<proteinExistence type="predicted"/>
<dbReference type="OrthoDB" id="9792681at2"/>
<dbReference type="PATRIC" id="fig|1069640.6.peg.1006"/>
<gene>
    <name evidence="2" type="ORF">VC03_05090</name>
</gene>
<protein>
    <submittedName>
        <fullName evidence="2">Acid phosphatase</fullName>
    </submittedName>
</protein>
<keyword evidence="1" id="KW-0812">Transmembrane</keyword>
<keyword evidence="1" id="KW-1133">Transmembrane helix</keyword>
<dbReference type="STRING" id="187101.VC03_05090"/>
<dbReference type="Pfam" id="PF02681">
    <property type="entry name" value="DUF212"/>
    <property type="match status" value="1"/>
</dbReference>
<feature type="transmembrane region" description="Helical" evidence="1">
    <location>
        <begin position="129"/>
        <end position="147"/>
    </location>
</feature>
<evidence type="ECO:0000256" key="1">
    <source>
        <dbReference type="SAM" id="Phobius"/>
    </source>
</evidence>
<reference evidence="2 3" key="1">
    <citation type="journal article" date="2012" name="BMC Genomics">
        <title>Genomic sequence analysis and characterization of Sneathia amnii sp. nov.</title>
        <authorList>
            <consortium name="Vaginal Microbiome Consortium (additional members)"/>
            <person name="Harwich M.D.Jr."/>
            <person name="Serrano M.G."/>
            <person name="Fettweis J.M."/>
            <person name="Alves J.M."/>
            <person name="Reimers M.A."/>
            <person name="Buck G.A."/>
            <person name="Jefferson K.K."/>
        </authorList>
    </citation>
    <scope>NUCLEOTIDE SEQUENCE [LARGE SCALE GENOMIC DNA]</scope>
    <source>
        <strain evidence="2 3">SN35</strain>
    </source>
</reference>
<accession>A0A0E3UU35</accession>
<dbReference type="RefSeq" id="WP_046328958.1">
    <property type="nucleotide sequence ID" value="NZ_CP011280.1"/>
</dbReference>
<dbReference type="InterPro" id="IPR003832">
    <property type="entry name" value="DUF212"/>
</dbReference>
<dbReference type="PANTHER" id="PTHR31446">
    <property type="entry name" value="ACID PHOSPHATASE/VANADIUM-DEPENDENT HALOPEROXIDASE-RELATED PROTEIN"/>
    <property type="match status" value="1"/>
</dbReference>
<organism evidence="2 3">
    <name type="scientific">Sneathia vaginalis</name>
    <dbReference type="NCBI Taxonomy" id="187101"/>
    <lineage>
        <taxon>Bacteria</taxon>
        <taxon>Fusobacteriati</taxon>
        <taxon>Fusobacteriota</taxon>
        <taxon>Fusobacteriia</taxon>
        <taxon>Fusobacteriales</taxon>
        <taxon>Leptotrichiaceae</taxon>
        <taxon>Sneathia</taxon>
    </lineage>
</organism>
<feature type="transmembrane region" description="Helical" evidence="1">
    <location>
        <begin position="61"/>
        <end position="83"/>
    </location>
</feature>
<evidence type="ECO:0000313" key="3">
    <source>
        <dbReference type="Proteomes" id="UP000033103"/>
    </source>
</evidence>